<evidence type="ECO:0000313" key="4">
    <source>
        <dbReference type="Proteomes" id="UP001174909"/>
    </source>
</evidence>
<feature type="domain" description="DNA-directed DNA polymerase family A palm" evidence="2">
    <location>
        <begin position="1"/>
        <end position="84"/>
    </location>
</feature>
<evidence type="ECO:0000313" key="3">
    <source>
        <dbReference type="EMBL" id="CAI8047521.1"/>
    </source>
</evidence>
<dbReference type="GO" id="GO:0006261">
    <property type="term" value="P:DNA-templated DNA replication"/>
    <property type="evidence" value="ECO:0007669"/>
    <property type="project" value="InterPro"/>
</dbReference>
<evidence type="ECO:0000256" key="1">
    <source>
        <dbReference type="ARBA" id="ARBA00022705"/>
    </source>
</evidence>
<dbReference type="InterPro" id="IPR001098">
    <property type="entry name" value="DNA-dir_DNA_pol_A_palm_dom"/>
</dbReference>
<comment type="caution">
    <text evidence="3">The sequence shown here is derived from an EMBL/GenBank/DDBJ whole genome shotgun (WGS) entry which is preliminary data.</text>
</comment>
<dbReference type="PANTHER" id="PTHR10133:SF27">
    <property type="entry name" value="DNA POLYMERASE NU"/>
    <property type="match status" value="1"/>
</dbReference>
<dbReference type="Proteomes" id="UP001174909">
    <property type="component" value="Unassembled WGS sequence"/>
</dbReference>
<accession>A0AA35THA8</accession>
<dbReference type="PRINTS" id="PR00868">
    <property type="entry name" value="DNAPOLI"/>
</dbReference>
<evidence type="ECO:0000259" key="2">
    <source>
        <dbReference type="Pfam" id="PF00476"/>
    </source>
</evidence>
<dbReference type="EMBL" id="CASHTH010003649">
    <property type="protein sequence ID" value="CAI8047521.1"/>
    <property type="molecule type" value="Genomic_DNA"/>
</dbReference>
<name>A0AA35THA8_GEOBA</name>
<keyword evidence="4" id="KW-1185">Reference proteome</keyword>
<keyword evidence="1" id="KW-0235">DNA replication</keyword>
<dbReference type="InterPro" id="IPR002298">
    <property type="entry name" value="DNA_polymerase_A"/>
</dbReference>
<dbReference type="InterPro" id="IPR043502">
    <property type="entry name" value="DNA/RNA_pol_sf"/>
</dbReference>
<dbReference type="GO" id="GO:0003887">
    <property type="term" value="F:DNA-directed DNA polymerase activity"/>
    <property type="evidence" value="ECO:0007669"/>
    <property type="project" value="InterPro"/>
</dbReference>
<dbReference type="AlphaFoldDB" id="A0AA35THA8"/>
<organism evidence="3 4">
    <name type="scientific">Geodia barretti</name>
    <name type="common">Barrett's horny sponge</name>
    <dbReference type="NCBI Taxonomy" id="519541"/>
    <lineage>
        <taxon>Eukaryota</taxon>
        <taxon>Metazoa</taxon>
        <taxon>Porifera</taxon>
        <taxon>Demospongiae</taxon>
        <taxon>Heteroscleromorpha</taxon>
        <taxon>Tetractinellida</taxon>
        <taxon>Astrophorina</taxon>
        <taxon>Geodiidae</taxon>
        <taxon>Geodia</taxon>
    </lineage>
</organism>
<reference evidence="3" key="1">
    <citation type="submission" date="2023-03" db="EMBL/GenBank/DDBJ databases">
        <authorList>
            <person name="Steffen K."/>
            <person name="Cardenas P."/>
        </authorList>
    </citation>
    <scope>NUCLEOTIDE SEQUENCE</scope>
</reference>
<dbReference type="PANTHER" id="PTHR10133">
    <property type="entry name" value="DNA POLYMERASE I"/>
    <property type="match status" value="1"/>
</dbReference>
<gene>
    <name evidence="3" type="ORF">GBAR_LOCUS26264</name>
</gene>
<protein>
    <submittedName>
        <fullName evidence="3">DNA polymerase I</fullName>
    </submittedName>
</protein>
<dbReference type="SUPFAM" id="SSF56672">
    <property type="entry name" value="DNA/RNA polymerases"/>
    <property type="match status" value="1"/>
</dbReference>
<dbReference type="Pfam" id="PF00476">
    <property type="entry name" value="DNA_pol_A"/>
    <property type="match status" value="1"/>
</dbReference>
<dbReference type="GO" id="GO:0006302">
    <property type="term" value="P:double-strand break repair"/>
    <property type="evidence" value="ECO:0007669"/>
    <property type="project" value="TreeGrafter"/>
</dbReference>
<sequence>MAINMPIQGTAADIMKKAMISVQSRLKKEDWNTRMILQVHDELVFEVPEDEMDELIVMVLDEMPAALDLDVTLKVDVKSGYSWEYFCKGCRQRDFIQYPD</sequence>
<dbReference type="GO" id="GO:0003677">
    <property type="term" value="F:DNA binding"/>
    <property type="evidence" value="ECO:0007669"/>
    <property type="project" value="InterPro"/>
</dbReference>
<dbReference type="Gene3D" id="1.10.150.20">
    <property type="entry name" value="5' to 3' exonuclease, C-terminal subdomain"/>
    <property type="match status" value="1"/>
</dbReference>
<dbReference type="Gene3D" id="3.30.70.370">
    <property type="match status" value="1"/>
</dbReference>
<proteinExistence type="predicted"/>